<protein>
    <recommendedName>
        <fullName evidence="1">RNA-dependent RNA polymerase</fullName>
        <ecNumber evidence="1">2.7.7.48</ecNumber>
    </recommendedName>
</protein>
<dbReference type="Pfam" id="PF05183">
    <property type="entry name" value="RdRP"/>
    <property type="match status" value="2"/>
</dbReference>
<dbReference type="PANTHER" id="PTHR23079:SF55">
    <property type="entry name" value="RNA-DIRECTED RNA POLYMERASE"/>
    <property type="match status" value="1"/>
</dbReference>
<feature type="domain" description="RDRP core" evidence="2">
    <location>
        <begin position="750"/>
        <end position="795"/>
    </location>
</feature>
<evidence type="ECO:0000259" key="2">
    <source>
        <dbReference type="Pfam" id="PF05183"/>
    </source>
</evidence>
<dbReference type="Proteomes" id="UP000813824">
    <property type="component" value="Unassembled WGS sequence"/>
</dbReference>
<dbReference type="InterPro" id="IPR057596">
    <property type="entry name" value="RDRP_core"/>
</dbReference>
<dbReference type="EMBL" id="JAEVFJ010000040">
    <property type="protein sequence ID" value="KAH8087827.1"/>
    <property type="molecule type" value="Genomic_DNA"/>
</dbReference>
<dbReference type="EC" id="2.7.7.48" evidence="1"/>
<evidence type="ECO:0000256" key="1">
    <source>
        <dbReference type="RuleBase" id="RU363098"/>
    </source>
</evidence>
<dbReference type="OrthoDB" id="6513042at2759"/>
<dbReference type="InterPro" id="IPR007855">
    <property type="entry name" value="RDRP"/>
</dbReference>
<comment type="catalytic activity">
    <reaction evidence="1">
        <text>RNA(n) + a ribonucleoside 5'-triphosphate = RNA(n+1) + diphosphate</text>
        <dbReference type="Rhea" id="RHEA:21248"/>
        <dbReference type="Rhea" id="RHEA-COMP:14527"/>
        <dbReference type="Rhea" id="RHEA-COMP:17342"/>
        <dbReference type="ChEBI" id="CHEBI:33019"/>
        <dbReference type="ChEBI" id="CHEBI:61557"/>
        <dbReference type="ChEBI" id="CHEBI:140395"/>
        <dbReference type="EC" id="2.7.7.48"/>
    </reaction>
</comment>
<name>A0A8K0UHF8_9AGAR</name>
<keyword evidence="1" id="KW-0808">Transferase</keyword>
<keyword evidence="1" id="KW-0696">RNA-directed RNA polymerase</keyword>
<dbReference type="GO" id="GO:0003723">
    <property type="term" value="F:RNA binding"/>
    <property type="evidence" value="ECO:0007669"/>
    <property type="project" value="UniProtKB-KW"/>
</dbReference>
<dbReference type="AlphaFoldDB" id="A0A8K0UHF8"/>
<comment type="similarity">
    <text evidence="1">Belongs to the RdRP family.</text>
</comment>
<keyword evidence="4" id="KW-1185">Reference proteome</keyword>
<reference evidence="3" key="1">
    <citation type="journal article" date="2021" name="New Phytol.">
        <title>Evolutionary innovations through gain and loss of genes in the ectomycorrhizal Boletales.</title>
        <authorList>
            <person name="Wu G."/>
            <person name="Miyauchi S."/>
            <person name="Morin E."/>
            <person name="Kuo A."/>
            <person name="Drula E."/>
            <person name="Varga T."/>
            <person name="Kohler A."/>
            <person name="Feng B."/>
            <person name="Cao Y."/>
            <person name="Lipzen A."/>
            <person name="Daum C."/>
            <person name="Hundley H."/>
            <person name="Pangilinan J."/>
            <person name="Johnson J."/>
            <person name="Barry K."/>
            <person name="LaButti K."/>
            <person name="Ng V."/>
            <person name="Ahrendt S."/>
            <person name="Min B."/>
            <person name="Choi I.G."/>
            <person name="Park H."/>
            <person name="Plett J.M."/>
            <person name="Magnuson J."/>
            <person name="Spatafora J.W."/>
            <person name="Nagy L.G."/>
            <person name="Henrissat B."/>
            <person name="Grigoriev I.V."/>
            <person name="Yang Z.L."/>
            <person name="Xu J."/>
            <person name="Martin F.M."/>
        </authorList>
    </citation>
    <scope>NUCLEOTIDE SEQUENCE</scope>
    <source>
        <strain evidence="3">KKN 215</strain>
    </source>
</reference>
<proteinExistence type="inferred from homology"/>
<keyword evidence="1" id="KW-0548">Nucleotidyltransferase</keyword>
<gene>
    <name evidence="3" type="ORF">BXZ70DRAFT_535918</name>
</gene>
<accession>A0A8K0UHF8</accession>
<evidence type="ECO:0000313" key="3">
    <source>
        <dbReference type="EMBL" id="KAH8087827.1"/>
    </source>
</evidence>
<dbReference type="GO" id="GO:0031380">
    <property type="term" value="C:nuclear RNA-directed RNA polymerase complex"/>
    <property type="evidence" value="ECO:0007669"/>
    <property type="project" value="TreeGrafter"/>
</dbReference>
<organism evidence="3 4">
    <name type="scientific">Cristinia sonorae</name>
    <dbReference type="NCBI Taxonomy" id="1940300"/>
    <lineage>
        <taxon>Eukaryota</taxon>
        <taxon>Fungi</taxon>
        <taxon>Dikarya</taxon>
        <taxon>Basidiomycota</taxon>
        <taxon>Agaricomycotina</taxon>
        <taxon>Agaricomycetes</taxon>
        <taxon>Agaricomycetidae</taxon>
        <taxon>Agaricales</taxon>
        <taxon>Pleurotineae</taxon>
        <taxon>Stephanosporaceae</taxon>
        <taxon>Cristinia</taxon>
    </lineage>
</organism>
<evidence type="ECO:0000313" key="4">
    <source>
        <dbReference type="Proteomes" id="UP000813824"/>
    </source>
</evidence>
<dbReference type="PANTHER" id="PTHR23079">
    <property type="entry name" value="RNA-DEPENDENT RNA POLYMERASE"/>
    <property type="match status" value="1"/>
</dbReference>
<dbReference type="GO" id="GO:0030422">
    <property type="term" value="P:siRNA processing"/>
    <property type="evidence" value="ECO:0007669"/>
    <property type="project" value="TreeGrafter"/>
</dbReference>
<dbReference type="GO" id="GO:0003968">
    <property type="term" value="F:RNA-directed RNA polymerase activity"/>
    <property type="evidence" value="ECO:0007669"/>
    <property type="project" value="UniProtKB-KW"/>
</dbReference>
<feature type="domain" description="RDRP core" evidence="2">
    <location>
        <begin position="357"/>
        <end position="734"/>
    </location>
</feature>
<sequence>MDFTSDFDKDELANNLASVGLTTIDMDELLTRTTKNTRRGTEFSFKPYEMEIGTTSSGVFHQGFISRIDPDGVCIDSPNPTPSSVWIRFHEEMLMFKCFCSNNDAFATRPYEGHLQFRDILPGGIVLSARRIPSVQQHPNPHIKRNHEVDVTLHVRARRPPIYTPRLPHVIVVGTEPYFDRTGTEADFMFGDLQERFAGIVRAVGDPRLFINPGLWLTHVFRFTVTVRQYKVLWMCMVRLRLKKMRPNFEHPENPPPSRPLGQVVLPEVLLDDRDSIFPTRYLFESLLSHGIVSICEVGDLAAAIDAYGQDTRAALLEGLFKKGRRGDIQRDIKAVARLLAPEKIPSHCFKIRRCLVTATRCLLNPPVTETSNDLLRRYADRIDLFMRIQFVDDRGDFPVSGETLAIDDALLGNQGIFARMRRVLQYGIEVCGRHYVFLCFGESQGKARGFWAICERDGFTVQNVLREMGDLSKEKVIAKHAARQGLWLSTTHAVRLNEEWELNEINDIERNGFVFTDGAGRCSAQIAREAAKTIGIDRTPSVIHVRIQSGTKGVLSVVDGATIGSLEIQRRKSQVKFPSTNQTLSVIKVATYNKATLNRQAILLMECLGVPVDVLVDICQNEKAIIEGFGNDGSSLVAKERLALVSTFPLIEVLDAGLGDDPLIKDLVQVIKCRMLSDLRWKQWIEIADSAYLMGIPDETNSLKEGQIFVQVEPPTKGSMVVQGPCTVYRNPCRTYPLPQNWSKFDAMNTTVHPGDVRLVQAVDCEALRHLRNVVVFSTHGARPLPNMLAGGDL</sequence>
<comment type="caution">
    <text evidence="3">The sequence shown here is derived from an EMBL/GenBank/DDBJ whole genome shotgun (WGS) entry which is preliminary data.</text>
</comment>
<keyword evidence="1" id="KW-0694">RNA-binding</keyword>